<feature type="domain" description="DNA2/NAM7 helicase-like C-terminal" evidence="3">
    <location>
        <begin position="702"/>
        <end position="885"/>
    </location>
</feature>
<dbReference type="Gene3D" id="3.40.50.300">
    <property type="entry name" value="P-loop containing nucleotide triphosphate hydrolases"/>
    <property type="match status" value="2"/>
</dbReference>
<accession>A0A0M4EHI1</accession>
<keyword evidence="1" id="KW-0175">Coiled coil</keyword>
<sequence>MSDNDDDDWFNKDEDEIVQSLQQQVKLKVDKPDEERIECGLGEFLNEMELDGSYAGIAATKSKARFSTGDLVKALEMSPLEMFLYFMADQRDIFKNQIAANDSFLRLQKYVKILTTLCQLRLGGYDEQFLGDGFAKQTLLLELIKRYALKFFAPSAKKDALDADLELMLRETKMLLLRSHKLGVLTESGYMLVEYMKKLIGRCQQQHALCLEFTNELEQVQPGATNKINDIYPTLDDLLGVVNSNEPTAAAAAAKANDVTSYIDQQRQLLCEGFARPLREFVQSLRLNPKDKQPLLWRHTQIVLNPAFADAERHSLIFMDIRPKASGRTVKTNHSEAESAFLMSVKTGTLLCFTSSLEFENLILATAGYTAAEMLQKGYLSIEIARQYNIGNIYGKPLLMFEAPEFFEPYLRVHKNLSSCNVENFPMARYIIEGVLDVAPPAYMKSVDKLLYKGSPFSIEQAPKQAALNEGQGAAFSAALRNEFCLIQGPPGTGKTHLSVELVNTLLQNAETLKTGPLVLLAYTNDSLDKFLLQISQHTDSIARFGCQSRELRKYDVRKLSTARPMPATRKRVWWLTKGEYKQQFERLQALHANFDGSEEAYQQILEAQQQLQLAAEKLNTLRTIFHYYVAREQRLLAMTTTCAARYNFLFRLLQSKTLLFEEAAEIAEAHVLACLTPYAEHVIFIGDHKQLKPYTGHHVQQVSLFERLITNGFPVTVLNLQYRMRSCIAELLVPTFYADLKCHESVEAYPNIRKLDVNLYFVAHKQAEHLMTNMSIVNKHEAGEVLKLAVWLVQVAGYACSDIVVLSPYNAQVEHIKQKFKQQPTIADILVASVDSYQGLQANIVLLSLVRSNPNGHIGFLRQPNRVCVALSRARWALYMIGNMDTLLQGNHKLWSVIHDKLLATKAIGNILPICRKPN</sequence>
<name>A0A0M4EHI1_DROBS</name>
<dbReference type="InterPro" id="IPR027417">
    <property type="entry name" value="P-loop_NTPase"/>
</dbReference>
<dbReference type="InterPro" id="IPR045055">
    <property type="entry name" value="DNA2/NAM7-like"/>
</dbReference>
<dbReference type="STRING" id="30019.A0A0M4EHI1"/>
<organism evidence="4 5">
    <name type="scientific">Drosophila busckii</name>
    <name type="common">Fruit fly</name>
    <dbReference type="NCBI Taxonomy" id="30019"/>
    <lineage>
        <taxon>Eukaryota</taxon>
        <taxon>Metazoa</taxon>
        <taxon>Ecdysozoa</taxon>
        <taxon>Arthropoda</taxon>
        <taxon>Hexapoda</taxon>
        <taxon>Insecta</taxon>
        <taxon>Pterygota</taxon>
        <taxon>Neoptera</taxon>
        <taxon>Endopterygota</taxon>
        <taxon>Diptera</taxon>
        <taxon>Brachycera</taxon>
        <taxon>Muscomorpha</taxon>
        <taxon>Ephydroidea</taxon>
        <taxon>Drosophilidae</taxon>
        <taxon>Drosophila</taxon>
    </lineage>
</organism>
<dbReference type="SUPFAM" id="SSF52540">
    <property type="entry name" value="P-loop containing nucleoside triphosphate hydrolases"/>
    <property type="match status" value="1"/>
</dbReference>
<gene>
    <name evidence="4" type="ORF">Dbus_chr3Rg584</name>
</gene>
<evidence type="ECO:0000313" key="5">
    <source>
        <dbReference type="Proteomes" id="UP000494163"/>
    </source>
</evidence>
<evidence type="ECO:0000256" key="1">
    <source>
        <dbReference type="SAM" id="Coils"/>
    </source>
</evidence>
<dbReference type="Pfam" id="PF13087">
    <property type="entry name" value="AAA_12"/>
    <property type="match status" value="1"/>
</dbReference>
<feature type="domain" description="DNA2/NAM7 helicase helicase" evidence="2">
    <location>
        <begin position="468"/>
        <end position="695"/>
    </location>
</feature>
<dbReference type="PANTHER" id="PTHR10887">
    <property type="entry name" value="DNA2/NAM7 HELICASE FAMILY"/>
    <property type="match status" value="1"/>
</dbReference>
<dbReference type="AlphaFoldDB" id="A0A0M4EHI1"/>
<evidence type="ECO:0000259" key="3">
    <source>
        <dbReference type="Pfam" id="PF13087"/>
    </source>
</evidence>
<dbReference type="InterPro" id="IPR041677">
    <property type="entry name" value="DNA2/NAM7_AAA_11"/>
</dbReference>
<proteinExistence type="predicted"/>
<feature type="coiled-coil region" evidence="1">
    <location>
        <begin position="598"/>
        <end position="625"/>
    </location>
</feature>
<dbReference type="GO" id="GO:0031048">
    <property type="term" value="P:regulatory ncRNA-mediated heterochromatin formation"/>
    <property type="evidence" value="ECO:0007669"/>
    <property type="project" value="TreeGrafter"/>
</dbReference>
<dbReference type="InterPro" id="IPR047187">
    <property type="entry name" value="SF1_C_Upf1"/>
</dbReference>
<dbReference type="Pfam" id="PF13086">
    <property type="entry name" value="AAA_11"/>
    <property type="match status" value="1"/>
</dbReference>
<keyword evidence="5" id="KW-1185">Reference proteome</keyword>
<dbReference type="CDD" id="cd18808">
    <property type="entry name" value="SF1_C_Upf1"/>
    <property type="match status" value="1"/>
</dbReference>
<dbReference type="GO" id="GO:0031380">
    <property type="term" value="C:nuclear RNA-directed RNA polymerase complex"/>
    <property type="evidence" value="ECO:0007669"/>
    <property type="project" value="TreeGrafter"/>
</dbReference>
<dbReference type="OMA" id="CLTPHTE"/>
<dbReference type="Proteomes" id="UP000494163">
    <property type="component" value="Chromosome 3R"/>
</dbReference>
<protein>
    <submittedName>
        <fullName evidence="4">CG6204</fullName>
    </submittedName>
</protein>
<dbReference type="SMR" id="A0A0M4EHI1"/>
<dbReference type="PANTHER" id="PTHR10887:SF341">
    <property type="entry name" value="NFX1-TYPE ZINC FINGER-CONTAINING PROTEIN 1"/>
    <property type="match status" value="1"/>
</dbReference>
<reference evidence="4 5" key="1">
    <citation type="submission" date="2015-08" db="EMBL/GenBank/DDBJ databases">
        <title>Ancestral chromatin configuration constrains chromatin evolution on differentiating sex chromosomes in Drosophila.</title>
        <authorList>
            <person name="Zhou Q."/>
            <person name="Bachtrog D."/>
        </authorList>
    </citation>
    <scope>NUCLEOTIDE SEQUENCE [LARGE SCALE GENOMIC DNA]</scope>
    <source>
        <tissue evidence="4">Whole larvae</tissue>
    </source>
</reference>
<dbReference type="InterPro" id="IPR041679">
    <property type="entry name" value="DNA2/NAM7-like_C"/>
</dbReference>
<dbReference type="EMBL" id="CP012526">
    <property type="protein sequence ID" value="ALC45834.1"/>
    <property type="molecule type" value="Genomic_DNA"/>
</dbReference>
<dbReference type="OrthoDB" id="2423195at2759"/>
<evidence type="ECO:0000313" key="4">
    <source>
        <dbReference type="EMBL" id="ALC45834.1"/>
    </source>
</evidence>
<evidence type="ECO:0000259" key="2">
    <source>
        <dbReference type="Pfam" id="PF13086"/>
    </source>
</evidence>
<dbReference type="GO" id="GO:0004386">
    <property type="term" value="F:helicase activity"/>
    <property type="evidence" value="ECO:0007669"/>
    <property type="project" value="InterPro"/>
</dbReference>